<evidence type="ECO:0000313" key="8">
    <source>
        <dbReference type="EMBL" id="KXA95072.1"/>
    </source>
</evidence>
<name>A0A133ULH0_9EURY</name>
<dbReference type="InterPro" id="IPR006137">
    <property type="entry name" value="NADH_UbQ_OxRdtase-like_20kDa"/>
</dbReference>
<evidence type="ECO:0000256" key="4">
    <source>
        <dbReference type="ARBA" id="ARBA00022723"/>
    </source>
</evidence>
<evidence type="ECO:0000256" key="5">
    <source>
        <dbReference type="ARBA" id="ARBA00023004"/>
    </source>
</evidence>
<dbReference type="PANTHER" id="PTHR42989:SF1">
    <property type="entry name" value="FORMATE HYDROGENLYASE SUBUNIT 7-RELATED"/>
    <property type="match status" value="1"/>
</dbReference>
<dbReference type="Pfam" id="PF01058">
    <property type="entry name" value="Oxidored_q6"/>
    <property type="match status" value="1"/>
</dbReference>
<comment type="similarity">
    <text evidence="2">Belongs to the complex I 20 kDa subunit family.</text>
</comment>
<dbReference type="EMBL" id="LHXO01000026">
    <property type="protein sequence ID" value="KXA95072.1"/>
    <property type="molecule type" value="Genomic_DNA"/>
</dbReference>
<dbReference type="Proteomes" id="UP000070284">
    <property type="component" value="Unassembled WGS sequence"/>
</dbReference>
<evidence type="ECO:0000256" key="1">
    <source>
        <dbReference type="ARBA" id="ARBA00001966"/>
    </source>
</evidence>
<dbReference type="SUPFAM" id="SSF56770">
    <property type="entry name" value="HydA/Nqo6-like"/>
    <property type="match status" value="1"/>
</dbReference>
<sequence length="146" mass="16036">MSRLKDFVRSRSFHVIYINTGSCNGCDVEVLACLGPRYDVEQYGIFVHQPNPREADIVLVTGTVSEQWRGKLVPLYKKVPEPKAVVAVGQCACSGSLFEDGRTDPPVSDYIPVDAKVPGCPPRPQEIVDALLEVAPIVFKGYEEEG</sequence>
<dbReference type="GO" id="GO:0051539">
    <property type="term" value="F:4 iron, 4 sulfur cluster binding"/>
    <property type="evidence" value="ECO:0007669"/>
    <property type="project" value="UniProtKB-KW"/>
</dbReference>
<comment type="caution">
    <text evidence="8">The sequence shown here is derived from an EMBL/GenBank/DDBJ whole genome shotgun (WGS) entry which is preliminary data.</text>
</comment>
<proteinExistence type="inferred from homology"/>
<feature type="domain" description="NADH:ubiquinone oxidoreductase-like 20kDa subunit" evidence="7">
    <location>
        <begin position="23"/>
        <end position="133"/>
    </location>
</feature>
<keyword evidence="4" id="KW-0479">Metal-binding</keyword>
<protein>
    <recommendedName>
        <fullName evidence="7">NADH:ubiquinone oxidoreductase-like 20kDa subunit domain-containing protein</fullName>
    </recommendedName>
</protein>
<dbReference type="InterPro" id="IPR052375">
    <property type="entry name" value="Complex_I_20kDa-like"/>
</dbReference>
<gene>
    <name evidence="8" type="ORF">AKJ65_02610</name>
</gene>
<keyword evidence="9" id="KW-1185">Reference proteome</keyword>
<keyword evidence="6" id="KW-0411">Iron-sulfur</keyword>
<evidence type="ECO:0000256" key="2">
    <source>
        <dbReference type="ARBA" id="ARBA00009173"/>
    </source>
</evidence>
<evidence type="ECO:0000313" key="9">
    <source>
        <dbReference type="Proteomes" id="UP000070284"/>
    </source>
</evidence>
<comment type="cofactor">
    <cofactor evidence="1">
        <name>[4Fe-4S] cluster</name>
        <dbReference type="ChEBI" id="CHEBI:49883"/>
    </cofactor>
</comment>
<keyword evidence="5" id="KW-0408">Iron</keyword>
<reference evidence="8 9" key="1">
    <citation type="journal article" date="2016" name="Sci. Rep.">
        <title>Metabolic traits of an uncultured archaeal lineage -MSBL1- from brine pools of the Red Sea.</title>
        <authorList>
            <person name="Mwirichia R."/>
            <person name="Alam I."/>
            <person name="Rashid M."/>
            <person name="Vinu M."/>
            <person name="Ba-Alawi W."/>
            <person name="Anthony Kamau A."/>
            <person name="Kamanda Ngugi D."/>
            <person name="Goker M."/>
            <person name="Klenk H.P."/>
            <person name="Bajic V."/>
            <person name="Stingl U."/>
        </authorList>
    </citation>
    <scope>NUCLEOTIDE SEQUENCE [LARGE SCALE GENOMIC DNA]</scope>
    <source>
        <strain evidence="8">SCGC-AAA259E19</strain>
    </source>
</reference>
<evidence type="ECO:0000259" key="7">
    <source>
        <dbReference type="Pfam" id="PF01058"/>
    </source>
</evidence>
<organism evidence="8 9">
    <name type="scientific">candidate division MSBL1 archaeon SCGC-AAA259E19</name>
    <dbReference type="NCBI Taxonomy" id="1698264"/>
    <lineage>
        <taxon>Archaea</taxon>
        <taxon>Methanobacteriati</taxon>
        <taxon>Methanobacteriota</taxon>
        <taxon>candidate division MSBL1</taxon>
    </lineage>
</organism>
<dbReference type="AlphaFoldDB" id="A0A133ULH0"/>
<accession>A0A133ULH0</accession>
<dbReference type="PANTHER" id="PTHR42989">
    <property type="entry name" value="HYDROGENASE-4 COMPONENT I"/>
    <property type="match status" value="1"/>
</dbReference>
<dbReference type="GO" id="GO:0046872">
    <property type="term" value="F:metal ion binding"/>
    <property type="evidence" value="ECO:0007669"/>
    <property type="project" value="UniProtKB-KW"/>
</dbReference>
<evidence type="ECO:0000256" key="3">
    <source>
        <dbReference type="ARBA" id="ARBA00022485"/>
    </source>
</evidence>
<dbReference type="Gene3D" id="3.40.50.12280">
    <property type="match status" value="1"/>
</dbReference>
<keyword evidence="3" id="KW-0004">4Fe-4S</keyword>
<evidence type="ECO:0000256" key="6">
    <source>
        <dbReference type="ARBA" id="ARBA00023014"/>
    </source>
</evidence>